<comment type="caution">
    <text evidence="1">The sequence shown here is derived from an EMBL/GenBank/DDBJ whole genome shotgun (WGS) entry which is preliminary data.</text>
</comment>
<evidence type="ECO:0000313" key="2">
    <source>
        <dbReference type="Proteomes" id="UP000738349"/>
    </source>
</evidence>
<accession>A0A9P9J2A1</accession>
<keyword evidence="2" id="KW-1185">Reference proteome</keyword>
<evidence type="ECO:0000313" key="1">
    <source>
        <dbReference type="EMBL" id="KAH7143595.1"/>
    </source>
</evidence>
<name>A0A9P9J2A1_9HYPO</name>
<proteinExistence type="predicted"/>
<gene>
    <name evidence="1" type="ORF">EDB81DRAFT_934991</name>
</gene>
<dbReference type="OrthoDB" id="5027863at2759"/>
<dbReference type="Proteomes" id="UP000738349">
    <property type="component" value="Unassembled WGS sequence"/>
</dbReference>
<dbReference type="AlphaFoldDB" id="A0A9P9J2A1"/>
<reference evidence="1" key="1">
    <citation type="journal article" date="2021" name="Nat. Commun.">
        <title>Genetic determinants of endophytism in the Arabidopsis root mycobiome.</title>
        <authorList>
            <person name="Mesny F."/>
            <person name="Miyauchi S."/>
            <person name="Thiergart T."/>
            <person name="Pickel B."/>
            <person name="Atanasova L."/>
            <person name="Karlsson M."/>
            <person name="Huettel B."/>
            <person name="Barry K.W."/>
            <person name="Haridas S."/>
            <person name="Chen C."/>
            <person name="Bauer D."/>
            <person name="Andreopoulos W."/>
            <person name="Pangilinan J."/>
            <person name="LaButti K."/>
            <person name="Riley R."/>
            <person name="Lipzen A."/>
            <person name="Clum A."/>
            <person name="Drula E."/>
            <person name="Henrissat B."/>
            <person name="Kohler A."/>
            <person name="Grigoriev I.V."/>
            <person name="Martin F.M."/>
            <person name="Hacquard S."/>
        </authorList>
    </citation>
    <scope>NUCLEOTIDE SEQUENCE</scope>
    <source>
        <strain evidence="1">MPI-CAGE-AT-0147</strain>
    </source>
</reference>
<dbReference type="EMBL" id="JAGMUV010000009">
    <property type="protein sequence ID" value="KAH7143595.1"/>
    <property type="molecule type" value="Genomic_DNA"/>
</dbReference>
<organism evidence="1 2">
    <name type="scientific">Dactylonectria macrodidyma</name>
    <dbReference type="NCBI Taxonomy" id="307937"/>
    <lineage>
        <taxon>Eukaryota</taxon>
        <taxon>Fungi</taxon>
        <taxon>Dikarya</taxon>
        <taxon>Ascomycota</taxon>
        <taxon>Pezizomycotina</taxon>
        <taxon>Sordariomycetes</taxon>
        <taxon>Hypocreomycetidae</taxon>
        <taxon>Hypocreales</taxon>
        <taxon>Nectriaceae</taxon>
        <taxon>Dactylonectria</taxon>
    </lineage>
</organism>
<sequence>MCNRIGDYDLDLTQPIYASYIEIDGHLYIRGLHNTAEADSCKGAYLVLPIRTRSQLCDQDIFTAEDHLGIRRVVFVSSERRDTWCHEYPLVLAHEYPDGYRMKCFDCNHPGVNGYFVACDGLNVYDIIAHRRDKKPDTSWTHHGPPSPGDGGLDCKTVDYRSYWYPVMAF</sequence>
<protein>
    <submittedName>
        <fullName evidence="1">Uncharacterized protein</fullName>
    </submittedName>
</protein>